<evidence type="ECO:0000313" key="2">
    <source>
        <dbReference type="Proteomes" id="UP000886998"/>
    </source>
</evidence>
<reference evidence="1" key="1">
    <citation type="submission" date="2020-08" db="EMBL/GenBank/DDBJ databases">
        <title>Multicomponent nature underlies the extraordinary mechanical properties of spider dragline silk.</title>
        <authorList>
            <person name="Kono N."/>
            <person name="Nakamura H."/>
            <person name="Mori M."/>
            <person name="Yoshida Y."/>
            <person name="Ohtoshi R."/>
            <person name="Malay A.D."/>
            <person name="Moran D.A.P."/>
            <person name="Tomita M."/>
            <person name="Numata K."/>
            <person name="Arakawa K."/>
        </authorList>
    </citation>
    <scope>NUCLEOTIDE SEQUENCE</scope>
</reference>
<organism evidence="1 2">
    <name type="scientific">Trichonephila inaurata madagascariensis</name>
    <dbReference type="NCBI Taxonomy" id="2747483"/>
    <lineage>
        <taxon>Eukaryota</taxon>
        <taxon>Metazoa</taxon>
        <taxon>Ecdysozoa</taxon>
        <taxon>Arthropoda</taxon>
        <taxon>Chelicerata</taxon>
        <taxon>Arachnida</taxon>
        <taxon>Araneae</taxon>
        <taxon>Araneomorphae</taxon>
        <taxon>Entelegynae</taxon>
        <taxon>Araneoidea</taxon>
        <taxon>Nephilidae</taxon>
        <taxon>Trichonephila</taxon>
        <taxon>Trichonephila inaurata</taxon>
    </lineage>
</organism>
<dbReference type="AlphaFoldDB" id="A0A8X6X4D5"/>
<keyword evidence="2" id="KW-1185">Reference proteome</keyword>
<dbReference type="Proteomes" id="UP000886998">
    <property type="component" value="Unassembled WGS sequence"/>
</dbReference>
<evidence type="ECO:0000313" key="1">
    <source>
        <dbReference type="EMBL" id="GFY46723.1"/>
    </source>
</evidence>
<dbReference type="EMBL" id="BMAV01005560">
    <property type="protein sequence ID" value="GFY46723.1"/>
    <property type="molecule type" value="Genomic_DNA"/>
</dbReference>
<proteinExistence type="predicted"/>
<gene>
    <name evidence="1" type="ORF">TNIN_448551</name>
</gene>
<protein>
    <submittedName>
        <fullName evidence="1">Uncharacterized protein</fullName>
    </submittedName>
</protein>
<name>A0A8X6X4D5_9ARAC</name>
<sequence>MLLKLKVCGRGWRQGSPTSNIFTWIALSVSKAGTFGDGKPACSCFFIHESHQSHRLSHSFLIRIHWTLFRTSSDNCSITPGHFP</sequence>
<accession>A0A8X6X4D5</accession>
<comment type="caution">
    <text evidence="1">The sequence shown here is derived from an EMBL/GenBank/DDBJ whole genome shotgun (WGS) entry which is preliminary data.</text>
</comment>